<evidence type="ECO:0000259" key="8">
    <source>
        <dbReference type="Pfam" id="PF13813"/>
    </source>
</evidence>
<feature type="transmembrane region" description="Helical" evidence="7">
    <location>
        <begin position="165"/>
        <end position="187"/>
    </location>
</feature>
<feature type="transmembrane region" description="Helical" evidence="7">
    <location>
        <begin position="300"/>
        <end position="320"/>
    </location>
</feature>
<dbReference type="EMBL" id="JAWWNJ010000007">
    <property type="protein sequence ID" value="KAK7052552.1"/>
    <property type="molecule type" value="Genomic_DNA"/>
</dbReference>
<feature type="transmembrane region" description="Helical" evidence="7">
    <location>
        <begin position="340"/>
        <end position="364"/>
    </location>
</feature>
<evidence type="ECO:0000256" key="4">
    <source>
        <dbReference type="ARBA" id="ARBA00022692"/>
    </source>
</evidence>
<evidence type="ECO:0000256" key="1">
    <source>
        <dbReference type="ARBA" id="ARBA00004141"/>
    </source>
</evidence>
<keyword evidence="10" id="KW-1185">Reference proteome</keyword>
<dbReference type="GO" id="GO:0016020">
    <property type="term" value="C:membrane"/>
    <property type="evidence" value="ECO:0007669"/>
    <property type="project" value="UniProtKB-SubCell"/>
</dbReference>
<evidence type="ECO:0000256" key="3">
    <source>
        <dbReference type="ARBA" id="ARBA00022679"/>
    </source>
</evidence>
<evidence type="ECO:0000256" key="2">
    <source>
        <dbReference type="ARBA" id="ARBA00007282"/>
    </source>
</evidence>
<feature type="transmembrane region" description="Helical" evidence="7">
    <location>
        <begin position="207"/>
        <end position="240"/>
    </location>
</feature>
<evidence type="ECO:0000256" key="6">
    <source>
        <dbReference type="ARBA" id="ARBA00023136"/>
    </source>
</evidence>
<feature type="transmembrane region" description="Helical" evidence="7">
    <location>
        <begin position="12"/>
        <end position="32"/>
    </location>
</feature>
<reference evidence="9 10" key="1">
    <citation type="journal article" date="2024" name="J Genomics">
        <title>Draft genome sequencing and assembly of Favolaschia claudopus CIRM-BRFM 2984 isolated from oak limbs.</title>
        <authorList>
            <person name="Navarro D."/>
            <person name="Drula E."/>
            <person name="Chaduli D."/>
            <person name="Cazenave R."/>
            <person name="Ahrendt S."/>
            <person name="Wang J."/>
            <person name="Lipzen A."/>
            <person name="Daum C."/>
            <person name="Barry K."/>
            <person name="Grigoriev I.V."/>
            <person name="Favel A."/>
            <person name="Rosso M.N."/>
            <person name="Martin F."/>
        </authorList>
    </citation>
    <scope>NUCLEOTIDE SEQUENCE [LARGE SCALE GENOMIC DNA]</scope>
    <source>
        <strain evidence="9 10">CIRM-BRFM 2984</strain>
    </source>
</reference>
<comment type="similarity">
    <text evidence="2">Belongs to the wax synthase family.</text>
</comment>
<dbReference type="Pfam" id="PF13813">
    <property type="entry name" value="MBOAT_2"/>
    <property type="match status" value="1"/>
</dbReference>
<dbReference type="GO" id="GO:0008374">
    <property type="term" value="F:O-acyltransferase activity"/>
    <property type="evidence" value="ECO:0007669"/>
    <property type="project" value="InterPro"/>
</dbReference>
<proteinExistence type="inferred from homology"/>
<keyword evidence="4 7" id="KW-0812">Transmembrane</keyword>
<feature type="domain" description="Wax synthase" evidence="8">
    <location>
        <begin position="250"/>
        <end position="341"/>
    </location>
</feature>
<dbReference type="AlphaFoldDB" id="A0AAW0DK05"/>
<organism evidence="9 10">
    <name type="scientific">Favolaschia claudopus</name>
    <dbReference type="NCBI Taxonomy" id="2862362"/>
    <lineage>
        <taxon>Eukaryota</taxon>
        <taxon>Fungi</taxon>
        <taxon>Dikarya</taxon>
        <taxon>Basidiomycota</taxon>
        <taxon>Agaricomycotina</taxon>
        <taxon>Agaricomycetes</taxon>
        <taxon>Agaricomycetidae</taxon>
        <taxon>Agaricales</taxon>
        <taxon>Marasmiineae</taxon>
        <taxon>Mycenaceae</taxon>
        <taxon>Favolaschia</taxon>
    </lineage>
</organism>
<dbReference type="PANTHER" id="PTHR31595:SF67">
    <property type="entry name" value="WAX SYNTHASE DOMAIN-CONTAINING PROTEIN"/>
    <property type="match status" value="1"/>
</dbReference>
<name>A0AAW0DK05_9AGAR</name>
<comment type="caution">
    <text evidence="9">The sequence shown here is derived from an EMBL/GenBank/DDBJ whole genome shotgun (WGS) entry which is preliminary data.</text>
</comment>
<comment type="subcellular location">
    <subcellularLocation>
        <location evidence="1">Membrane</location>
        <topology evidence="1">Multi-pass membrane protein</topology>
    </subcellularLocation>
</comment>
<feature type="transmembrane region" description="Helical" evidence="7">
    <location>
        <begin position="385"/>
        <end position="407"/>
    </location>
</feature>
<feature type="transmembrane region" description="Helical" evidence="7">
    <location>
        <begin position="38"/>
        <end position="56"/>
    </location>
</feature>
<accession>A0AAW0DK05</accession>
<dbReference type="InterPro" id="IPR032805">
    <property type="entry name" value="Wax_synthase_dom"/>
</dbReference>
<evidence type="ECO:0000313" key="10">
    <source>
        <dbReference type="Proteomes" id="UP001362999"/>
    </source>
</evidence>
<dbReference type="GO" id="GO:0006629">
    <property type="term" value="P:lipid metabolic process"/>
    <property type="evidence" value="ECO:0007669"/>
    <property type="project" value="InterPro"/>
</dbReference>
<evidence type="ECO:0000313" key="9">
    <source>
        <dbReference type="EMBL" id="KAK7052552.1"/>
    </source>
</evidence>
<keyword evidence="6 7" id="KW-0472">Membrane</keyword>
<dbReference type="Proteomes" id="UP001362999">
    <property type="component" value="Unassembled WGS sequence"/>
</dbReference>
<keyword evidence="5 7" id="KW-1133">Transmembrane helix</keyword>
<dbReference type="InterPro" id="IPR044851">
    <property type="entry name" value="Wax_synthase"/>
</dbReference>
<dbReference type="PANTHER" id="PTHR31595">
    <property type="entry name" value="LONG-CHAIN-ALCOHOL O-FATTY-ACYLTRANSFERASE 3-RELATED"/>
    <property type="match status" value="1"/>
</dbReference>
<evidence type="ECO:0000256" key="5">
    <source>
        <dbReference type="ARBA" id="ARBA00022989"/>
    </source>
</evidence>
<evidence type="ECO:0000256" key="7">
    <source>
        <dbReference type="SAM" id="Phobius"/>
    </source>
</evidence>
<sequence>MASNSYLVWQPFPYIPFALFLVSFISGLTLTTTNRGHYIRPSLFFLPILWLTYCIIRDAEAGYISSSLWITFFGRASELLLLTTSGSGFRESVNTGEDDKNMSLGARIERACHLIFNLRGIGQENEPSSLRAHRLHDSINIIHSKPHTTESGTTRPAKCTNSRRFILLQLARVAVSLLLLDFVNLHLRLWNPGFYQRLGLVAVGWRWRIAGTLTFAVGAASALECGHSIIGVICFVVGVWGKRKKDIEEWPLLFDVRVENVMSLRAFWGRGWHHLIRLPISAHTKFVSQTVFRLPTDRSFLSSSIYFLLVFTFSGLLHYVSESMCLGFGFGPRRSGSLLFFPLQAVGIAIEHVATNLISIVLQPQPQPQPKSTSTSSMRRRWHRLVANVLGAAWVFGWFVLTLPIWVDPLLKTGVMESRGEWSFIMWVVNGTAALPPSGGMETN</sequence>
<keyword evidence="3" id="KW-0808">Transferase</keyword>
<gene>
    <name evidence="9" type="ORF">R3P38DRAFT_1649405</name>
</gene>
<protein>
    <submittedName>
        <fullName evidence="9">BTB domain-containing protein</fullName>
    </submittedName>
</protein>